<accession>A0A2D2W780</accession>
<sequence>MTNFYTGIGSRETPISITDHMSDIAVELYHLGFWLRSGRAKRADYAFQRGAEYAAKDTRVYRQEIYLPDTSFEKQFGNIGAILPSKFDNYEDAEYLVSTIHKAGDNLRGFARRAHTRNMYQVLGQDLNTPSRFLICYAKPEGKTRVSGGTNSAWVLAGRNNVPRYNLWYDSALQDVYSLIEDLKCKP</sequence>
<evidence type="ECO:0000313" key="1">
    <source>
        <dbReference type="EMBL" id="ATS94074.1"/>
    </source>
</evidence>
<reference evidence="1 2" key="1">
    <citation type="submission" date="2017-09" db="EMBL/GenBank/DDBJ databases">
        <title>Complete genome sequence of bacteriophage (DU_PP_V) infecting Pectobacterium spp.</title>
        <authorList>
            <person name="Park T.-H."/>
        </authorList>
    </citation>
    <scope>NUCLEOTIDE SEQUENCE [LARGE SCALE GENOMIC DNA]</scope>
</reference>
<protein>
    <submittedName>
        <fullName evidence="1">Uncharacterized protein</fullName>
    </submittedName>
</protein>
<name>A0A2D2W780_9CAUD</name>
<gene>
    <name evidence="1" type="ORF">P13BB106kb_p090</name>
</gene>
<dbReference type="EMBL" id="MF979564">
    <property type="protein sequence ID" value="ATS94074.1"/>
    <property type="molecule type" value="Genomic_DNA"/>
</dbReference>
<organism evidence="1 2">
    <name type="scientific">Pectobacterium phage DU_PP_V</name>
    <dbReference type="NCBI Taxonomy" id="2041492"/>
    <lineage>
        <taxon>Viruses</taxon>
        <taxon>Duplodnaviria</taxon>
        <taxon>Heunggongvirae</taxon>
        <taxon>Uroviricota</taxon>
        <taxon>Caudoviricetes</taxon>
        <taxon>Demerecviridae</taxon>
        <taxon>Mccorquodalevirinae</taxon>
        <taxon>Hongcheonvirus</taxon>
        <taxon>Hongcheonvirus DUPPV</taxon>
    </lineage>
</organism>
<evidence type="ECO:0000313" key="2">
    <source>
        <dbReference type="Proteomes" id="UP000240663"/>
    </source>
</evidence>
<proteinExistence type="predicted"/>
<dbReference type="Proteomes" id="UP000240663">
    <property type="component" value="Segment"/>
</dbReference>
<keyword evidence="2" id="KW-1185">Reference proteome</keyword>